<organism evidence="2 5">
    <name type="scientific">Hydrogenophaga crassostreae</name>
    <dbReference type="NCBI Taxonomy" id="1763535"/>
    <lineage>
        <taxon>Bacteria</taxon>
        <taxon>Pseudomonadati</taxon>
        <taxon>Pseudomonadota</taxon>
        <taxon>Betaproteobacteria</taxon>
        <taxon>Burkholderiales</taxon>
        <taxon>Comamonadaceae</taxon>
        <taxon>Hydrogenophaga</taxon>
    </lineage>
</organism>
<dbReference type="RefSeq" id="WP_066088002.1">
    <property type="nucleotide sequence ID" value="NZ_CP017476.1"/>
</dbReference>
<name>A0A167IG45_9BURK</name>
<dbReference type="GO" id="GO:0016787">
    <property type="term" value="F:hydrolase activity"/>
    <property type="evidence" value="ECO:0007669"/>
    <property type="project" value="InterPro"/>
</dbReference>
<accession>A0A167IG45</accession>
<dbReference type="STRING" id="1763535.LPB072_10170"/>
<proteinExistence type="predicted"/>
<dbReference type="Proteomes" id="UP000185657">
    <property type="component" value="Unassembled WGS sequence"/>
</dbReference>
<dbReference type="OrthoDB" id="9804145at2"/>
<dbReference type="EMBL" id="CP017476">
    <property type="protein sequence ID" value="AOW13167.1"/>
    <property type="molecule type" value="Genomic_DNA"/>
</dbReference>
<feature type="domain" description="Helicase/UvrB N-terminal" evidence="1">
    <location>
        <begin position="154"/>
        <end position="302"/>
    </location>
</feature>
<dbReference type="Proteomes" id="UP000185680">
    <property type="component" value="Chromosome"/>
</dbReference>
<dbReference type="Gene3D" id="3.40.50.300">
    <property type="entry name" value="P-loop containing nucleotide triphosphate hydrolases"/>
    <property type="match status" value="1"/>
</dbReference>
<protein>
    <recommendedName>
        <fullName evidence="1">Helicase/UvrB N-terminal domain-containing protein</fullName>
    </recommendedName>
</protein>
<dbReference type="InterPro" id="IPR027417">
    <property type="entry name" value="P-loop_NTPase"/>
</dbReference>
<evidence type="ECO:0000313" key="2">
    <source>
        <dbReference type="EMBL" id="AOW13167.1"/>
    </source>
</evidence>
<evidence type="ECO:0000313" key="4">
    <source>
        <dbReference type="Proteomes" id="UP000185657"/>
    </source>
</evidence>
<sequence>MAVPFPHKLVLNRFLLSLFGGHAHELDQDTFREVTRRLTDESLELREEDGSSRFCEELSRMLPSSGPLTREQLLDYDANIARHTNAISERRSDRLQWKYFQYMTLLFAEVYLDWYFRDPEGLLAELNAHLEHFNNALLDFGESKKAVISPYTPESLRKLALWNATGSGKTLLMHVNMLQFRHYLSKNRRSKDINRVVLLTPNEGMTRQHLQELALSGIAAAPFDKDTTGGSFGLFRAQTIDVIDMNKLREEGKKKTVSVDQFETNNLVFIDEAHRGSQGEVWSEMRSRLAQEGFTFEYSATLGQAVGSDAALADEYSKSILFDYSYRYFHADGFGKDYKILNIEGQENSKADSERRRLYLTACLLSYYQQLRVYEDRQANYKAFAVEKPLWVFVGSKVTAVRTESKKQVSDVVDILLFLAELVSDKAKTIAHIQKLLSGDTGLLDQQQRDTFAEAFPYLTRLNLGSQAVFEDILKLLFNAPAGGSLHVEYLTGGDGELALRVGAAEEPFGVVNVGDAKKVADLCEEHPQWLHVSQRPFGDSLFRSLNNKDSKLTVLIGSKRFTEGWNSYRVSTLGLMHVGQSEGSEIIQLFGRGIRLKGFASSLKRSRAIHWAAKDKDLLWVTKDAYLPLLETLNVFGVKSDYMERFNEFLEGEGIKKPDDRQTFEIPVRIKLPTTPLITVKVPDTINFKKEEKATLATADTIAMRPGDVVLDWYPRVASKASRGVAFSQIQTGRNRAFLGQEHLAFMNFDAIYMALQQLKAERGWHNLNLNRDTPRSLLQPGNDWYTLYVPPEVMQADSFEKVYEWEEIATALLRKYCDRFYKVKKDAYEAPHRIYQELSPTDPNFIDTYKVMVDRSEKLIIQRLIELKEHISDGNLSDFNIGGKGEAIYFDQHLYSPLLHLRNGVDSDLLSVSPVHLNEGERDFVVDLRSFCQSRPACLDGKEVYLLRNQSRGRGVGFFEAGNFYPDFLLWVLDKGHQHVIFVDPKGILRCEGLNDPKLRFFETIKEIEAKLADKDPGRKGKISLHSFVVSNTPMGAVRWWQPGMASADDFANRHVLFQKEASGSYVSEIFERSLAEGVKV</sequence>
<reference evidence="2 5" key="2">
    <citation type="submission" date="2016-10" db="EMBL/GenBank/DDBJ databases">
        <title>Hydorgenophaga sp. LPB0072 isolated from gastropod.</title>
        <authorList>
            <person name="Kim E."/>
            <person name="Yi H."/>
        </authorList>
    </citation>
    <scope>NUCLEOTIDE SEQUENCE [LARGE SCALE GENOMIC DNA]</scope>
    <source>
        <strain evidence="2 5">LPB0072</strain>
    </source>
</reference>
<evidence type="ECO:0000313" key="5">
    <source>
        <dbReference type="Proteomes" id="UP000185680"/>
    </source>
</evidence>
<dbReference type="REBASE" id="162280">
    <property type="entry name" value="Hsp72ORF10160P"/>
</dbReference>
<reference evidence="3 4" key="1">
    <citation type="submission" date="2016-02" db="EMBL/GenBank/DDBJ databases">
        <title>Draft genome sequence of Hydrogenophaga sp. LPB0072.</title>
        <authorList>
            <person name="Shin S.-K."/>
            <person name="Yi H."/>
        </authorList>
    </citation>
    <scope>NUCLEOTIDE SEQUENCE [LARGE SCALE GENOMIC DNA]</scope>
    <source>
        <strain evidence="3 4">LPB0072</strain>
    </source>
</reference>
<gene>
    <name evidence="2" type="ORF">LPB072_10170</name>
    <name evidence="3" type="ORF">LPB72_07205</name>
</gene>
<evidence type="ECO:0000313" key="3">
    <source>
        <dbReference type="EMBL" id="OAD42688.1"/>
    </source>
</evidence>
<dbReference type="EMBL" id="LVWD01000007">
    <property type="protein sequence ID" value="OAD42688.1"/>
    <property type="molecule type" value="Genomic_DNA"/>
</dbReference>
<dbReference type="SUPFAM" id="SSF52540">
    <property type="entry name" value="P-loop containing nucleoside triphosphate hydrolases"/>
    <property type="match status" value="2"/>
</dbReference>
<dbReference type="KEGG" id="hyl:LPB072_10170"/>
<keyword evidence="4" id="KW-1185">Reference proteome</keyword>
<dbReference type="Pfam" id="PF04851">
    <property type="entry name" value="ResIII"/>
    <property type="match status" value="1"/>
</dbReference>
<dbReference type="AlphaFoldDB" id="A0A167IG45"/>
<dbReference type="GO" id="GO:0003677">
    <property type="term" value="F:DNA binding"/>
    <property type="evidence" value="ECO:0007669"/>
    <property type="project" value="InterPro"/>
</dbReference>
<evidence type="ECO:0000259" key="1">
    <source>
        <dbReference type="Pfam" id="PF04851"/>
    </source>
</evidence>
<dbReference type="GO" id="GO:0005524">
    <property type="term" value="F:ATP binding"/>
    <property type="evidence" value="ECO:0007669"/>
    <property type="project" value="InterPro"/>
</dbReference>
<dbReference type="InterPro" id="IPR006935">
    <property type="entry name" value="Helicase/UvrB_N"/>
</dbReference>